<proteinExistence type="predicted"/>
<reference evidence="2" key="2">
    <citation type="journal article" date="2015" name="Data Brief">
        <title>Shoot transcriptome of the giant reed, Arundo donax.</title>
        <authorList>
            <person name="Barrero R.A."/>
            <person name="Guerrero F.D."/>
            <person name="Moolhuijzen P."/>
            <person name="Goolsby J.A."/>
            <person name="Tidwell J."/>
            <person name="Bellgard S.E."/>
            <person name="Bellgard M.I."/>
        </authorList>
    </citation>
    <scope>NUCLEOTIDE SEQUENCE</scope>
    <source>
        <tissue evidence="2">Shoot tissue taken approximately 20 cm above the soil surface</tissue>
    </source>
</reference>
<organism evidence="2">
    <name type="scientific">Arundo donax</name>
    <name type="common">Giant reed</name>
    <name type="synonym">Donax arundinaceus</name>
    <dbReference type="NCBI Taxonomy" id="35708"/>
    <lineage>
        <taxon>Eukaryota</taxon>
        <taxon>Viridiplantae</taxon>
        <taxon>Streptophyta</taxon>
        <taxon>Embryophyta</taxon>
        <taxon>Tracheophyta</taxon>
        <taxon>Spermatophyta</taxon>
        <taxon>Magnoliopsida</taxon>
        <taxon>Liliopsida</taxon>
        <taxon>Poales</taxon>
        <taxon>Poaceae</taxon>
        <taxon>PACMAD clade</taxon>
        <taxon>Arundinoideae</taxon>
        <taxon>Arundineae</taxon>
        <taxon>Arundo</taxon>
    </lineage>
</organism>
<reference evidence="2" key="1">
    <citation type="submission" date="2014-09" db="EMBL/GenBank/DDBJ databases">
        <authorList>
            <person name="Magalhaes I.L.F."/>
            <person name="Oliveira U."/>
            <person name="Santos F.R."/>
            <person name="Vidigal T.H.D.A."/>
            <person name="Brescovit A.D."/>
            <person name="Santos A.J."/>
        </authorList>
    </citation>
    <scope>NUCLEOTIDE SEQUENCE</scope>
    <source>
        <tissue evidence="2">Shoot tissue taken approximately 20 cm above the soil surface</tissue>
    </source>
</reference>
<name>A0A0A9FSF2_ARUDO</name>
<accession>A0A0A9FSF2</accession>
<dbReference type="AlphaFoldDB" id="A0A0A9FSF2"/>
<dbReference type="EMBL" id="GBRH01182096">
    <property type="protein sequence ID" value="JAE15800.1"/>
    <property type="molecule type" value="Transcribed_RNA"/>
</dbReference>
<protein>
    <submittedName>
        <fullName evidence="2">Uncharacterized protein</fullName>
    </submittedName>
</protein>
<sequence length="41" mass="4653">MHPVRSGFGKLLPGSLPLLFTSVFFYTLYPSFSLRFSEKIA</sequence>
<keyword evidence="1" id="KW-1133">Transmembrane helix</keyword>
<evidence type="ECO:0000256" key="1">
    <source>
        <dbReference type="SAM" id="Phobius"/>
    </source>
</evidence>
<keyword evidence="1" id="KW-0472">Membrane</keyword>
<feature type="transmembrane region" description="Helical" evidence="1">
    <location>
        <begin position="12"/>
        <end position="29"/>
    </location>
</feature>
<evidence type="ECO:0000313" key="2">
    <source>
        <dbReference type="EMBL" id="JAE15800.1"/>
    </source>
</evidence>
<keyword evidence="1" id="KW-0812">Transmembrane</keyword>